<evidence type="ECO:0000313" key="1">
    <source>
        <dbReference type="EMBL" id="KKN32451.1"/>
    </source>
</evidence>
<accession>A0A0F9S5U6</accession>
<name>A0A0F9S5U6_9ZZZZ</name>
<sequence length="195" mass="22090">MQQDGSRAVELRCSAYRCDNMVSVTDDEMSEPKWRRYHVHCHKHRLAETNTTKENGVDKDELEEELAKMEREMEAEPPETGNMRRCHEVTHAMIAAARVGLGERPTAQQAAWVVRMFMDNADCTFSRKVEIMFPDDGGALYALHSAGGGSLSNALFEAVDEDSGVRRALKFIDEEAEWSKPLDHVRDLLREALHG</sequence>
<reference evidence="1" key="1">
    <citation type="journal article" date="2015" name="Nature">
        <title>Complex archaea that bridge the gap between prokaryotes and eukaryotes.</title>
        <authorList>
            <person name="Spang A."/>
            <person name="Saw J.H."/>
            <person name="Jorgensen S.L."/>
            <person name="Zaremba-Niedzwiedzka K."/>
            <person name="Martijn J."/>
            <person name="Lind A.E."/>
            <person name="van Eijk R."/>
            <person name="Schleper C."/>
            <person name="Guy L."/>
            <person name="Ettema T.J."/>
        </authorList>
    </citation>
    <scope>NUCLEOTIDE SEQUENCE</scope>
</reference>
<comment type="caution">
    <text evidence="1">The sequence shown here is derived from an EMBL/GenBank/DDBJ whole genome shotgun (WGS) entry which is preliminary data.</text>
</comment>
<proteinExistence type="predicted"/>
<gene>
    <name evidence="1" type="ORF">LCGC14_0813680</name>
</gene>
<organism evidence="1">
    <name type="scientific">marine sediment metagenome</name>
    <dbReference type="NCBI Taxonomy" id="412755"/>
    <lineage>
        <taxon>unclassified sequences</taxon>
        <taxon>metagenomes</taxon>
        <taxon>ecological metagenomes</taxon>
    </lineage>
</organism>
<dbReference type="EMBL" id="LAZR01002252">
    <property type="protein sequence ID" value="KKN32451.1"/>
    <property type="molecule type" value="Genomic_DNA"/>
</dbReference>
<dbReference type="AlphaFoldDB" id="A0A0F9S5U6"/>
<protein>
    <submittedName>
        <fullName evidence="1">Uncharacterized protein</fullName>
    </submittedName>
</protein>